<dbReference type="Proteomes" id="UP000035159">
    <property type="component" value="Chromosome"/>
</dbReference>
<dbReference type="InterPro" id="IPR011005">
    <property type="entry name" value="Dihydropteroate_synth-like_sf"/>
</dbReference>
<dbReference type="GO" id="GO:0046656">
    <property type="term" value="P:folic acid biosynthetic process"/>
    <property type="evidence" value="ECO:0007669"/>
    <property type="project" value="UniProtKB-KW"/>
</dbReference>
<dbReference type="PATRIC" id="fig|1330330.3.peg.1994"/>
<keyword evidence="5" id="KW-0808">Transferase</keyword>
<feature type="domain" description="Pterin-binding" evidence="9">
    <location>
        <begin position="14"/>
        <end position="267"/>
    </location>
</feature>
<dbReference type="KEGG" id="kpf:IX53_09780"/>
<evidence type="ECO:0000256" key="8">
    <source>
        <dbReference type="ARBA" id="ARBA00022909"/>
    </source>
</evidence>
<dbReference type="GO" id="GO:0005829">
    <property type="term" value="C:cytosol"/>
    <property type="evidence" value="ECO:0007669"/>
    <property type="project" value="TreeGrafter"/>
</dbReference>
<dbReference type="GO" id="GO:0046654">
    <property type="term" value="P:tetrahydrofolate biosynthetic process"/>
    <property type="evidence" value="ECO:0007669"/>
    <property type="project" value="TreeGrafter"/>
</dbReference>
<evidence type="ECO:0000256" key="6">
    <source>
        <dbReference type="ARBA" id="ARBA00022723"/>
    </source>
</evidence>
<keyword evidence="11" id="KW-1185">Reference proteome</keyword>
<dbReference type="PANTHER" id="PTHR20941:SF1">
    <property type="entry name" value="FOLIC ACID SYNTHESIS PROTEIN FOL1"/>
    <property type="match status" value="1"/>
</dbReference>
<dbReference type="PROSITE" id="PS50972">
    <property type="entry name" value="PTERIN_BINDING"/>
    <property type="match status" value="1"/>
</dbReference>
<organism evidence="10 11">
    <name type="scientific">Kosmotoga pacifica</name>
    <dbReference type="NCBI Taxonomy" id="1330330"/>
    <lineage>
        <taxon>Bacteria</taxon>
        <taxon>Thermotogati</taxon>
        <taxon>Thermotogota</taxon>
        <taxon>Thermotogae</taxon>
        <taxon>Kosmotogales</taxon>
        <taxon>Kosmotogaceae</taxon>
        <taxon>Kosmotoga</taxon>
    </lineage>
</organism>
<keyword evidence="6" id="KW-0479">Metal-binding</keyword>
<dbReference type="OrthoDB" id="9811744at2"/>
<dbReference type="InterPro" id="IPR045031">
    <property type="entry name" value="DHP_synth-like"/>
</dbReference>
<dbReference type="SUPFAM" id="SSF51717">
    <property type="entry name" value="Dihydropteroate synthetase-like"/>
    <property type="match status" value="1"/>
</dbReference>
<dbReference type="RefSeq" id="WP_047755204.1">
    <property type="nucleotide sequence ID" value="NZ_CAJUHA010000001.1"/>
</dbReference>
<comment type="catalytic activity">
    <reaction evidence="1">
        <text>(7,8-dihydropterin-6-yl)methyl diphosphate + 4-aminobenzoate = 7,8-dihydropteroate + diphosphate</text>
        <dbReference type="Rhea" id="RHEA:19949"/>
        <dbReference type="ChEBI" id="CHEBI:17836"/>
        <dbReference type="ChEBI" id="CHEBI:17839"/>
        <dbReference type="ChEBI" id="CHEBI:33019"/>
        <dbReference type="ChEBI" id="CHEBI:72950"/>
        <dbReference type="EC" id="2.5.1.15"/>
    </reaction>
</comment>
<dbReference type="InterPro" id="IPR006390">
    <property type="entry name" value="DHP_synth_dom"/>
</dbReference>
<protein>
    <recommendedName>
        <fullName evidence="4">dihydropteroate synthase</fullName>
        <ecNumber evidence="4">2.5.1.15</ecNumber>
    </recommendedName>
</protein>
<evidence type="ECO:0000256" key="3">
    <source>
        <dbReference type="ARBA" id="ARBA00004763"/>
    </source>
</evidence>
<comment type="pathway">
    <text evidence="3">Cofactor biosynthesis; tetrahydrofolate biosynthesis; 7,8-dihydrofolate from 2-amino-4-hydroxy-6-hydroxymethyl-7,8-dihydropteridine diphosphate and 4-aminobenzoate: step 1/2.</text>
</comment>
<dbReference type="GO" id="GO:0004156">
    <property type="term" value="F:dihydropteroate synthase activity"/>
    <property type="evidence" value="ECO:0007669"/>
    <property type="project" value="UniProtKB-EC"/>
</dbReference>
<keyword evidence="8" id="KW-0289">Folate biosynthesis</keyword>
<dbReference type="Pfam" id="PF00809">
    <property type="entry name" value="Pterin_bind"/>
    <property type="match status" value="1"/>
</dbReference>
<dbReference type="EMBL" id="CP011232">
    <property type="protein sequence ID" value="AKI98069.1"/>
    <property type="molecule type" value="Genomic_DNA"/>
</dbReference>
<evidence type="ECO:0000256" key="4">
    <source>
        <dbReference type="ARBA" id="ARBA00012458"/>
    </source>
</evidence>
<dbReference type="Gene3D" id="3.20.20.20">
    <property type="entry name" value="Dihydropteroate synthase-like"/>
    <property type="match status" value="1"/>
</dbReference>
<dbReference type="GO" id="GO:0046872">
    <property type="term" value="F:metal ion binding"/>
    <property type="evidence" value="ECO:0007669"/>
    <property type="project" value="UniProtKB-KW"/>
</dbReference>
<evidence type="ECO:0000256" key="7">
    <source>
        <dbReference type="ARBA" id="ARBA00022842"/>
    </source>
</evidence>
<accession>A0A0G2ZEU6</accession>
<dbReference type="PANTHER" id="PTHR20941">
    <property type="entry name" value="FOLATE SYNTHESIS PROTEINS"/>
    <property type="match status" value="1"/>
</dbReference>
<proteinExistence type="predicted"/>
<keyword evidence="7" id="KW-0460">Magnesium</keyword>
<evidence type="ECO:0000313" key="10">
    <source>
        <dbReference type="EMBL" id="AKI98069.1"/>
    </source>
</evidence>
<evidence type="ECO:0000256" key="5">
    <source>
        <dbReference type="ARBA" id="ARBA00022679"/>
    </source>
</evidence>
<reference evidence="10 11" key="1">
    <citation type="submission" date="2015-04" db="EMBL/GenBank/DDBJ databases">
        <title>Complete Genome Sequence of Kosmotoga pacifica SLHLJ1.</title>
        <authorList>
            <person name="Jiang L.J."/>
            <person name="Shao Z.Z."/>
            <person name="Jebbar M."/>
        </authorList>
    </citation>
    <scope>NUCLEOTIDE SEQUENCE [LARGE SCALE GENOMIC DNA]</scope>
    <source>
        <strain evidence="10 11">SLHLJ1</strain>
    </source>
</reference>
<dbReference type="AlphaFoldDB" id="A0A0G2ZEU6"/>
<dbReference type="EC" id="2.5.1.15" evidence="4"/>
<evidence type="ECO:0000256" key="2">
    <source>
        <dbReference type="ARBA" id="ARBA00001946"/>
    </source>
</evidence>
<dbReference type="PROSITE" id="PS00793">
    <property type="entry name" value="DHPS_2"/>
    <property type="match status" value="1"/>
</dbReference>
<comment type="cofactor">
    <cofactor evidence="2">
        <name>Mg(2+)</name>
        <dbReference type="ChEBI" id="CHEBI:18420"/>
    </cofactor>
</comment>
<evidence type="ECO:0000256" key="1">
    <source>
        <dbReference type="ARBA" id="ARBA00000012"/>
    </source>
</evidence>
<dbReference type="STRING" id="1330330.IX53_09780"/>
<dbReference type="NCBIfam" id="TIGR01496">
    <property type="entry name" value="DHPS"/>
    <property type="match status" value="1"/>
</dbReference>
<evidence type="ECO:0000259" key="9">
    <source>
        <dbReference type="PROSITE" id="PS50972"/>
    </source>
</evidence>
<dbReference type="InterPro" id="IPR000489">
    <property type="entry name" value="Pterin-binding_dom"/>
</dbReference>
<sequence>MKLLARGRVLEREVAVMGIVNVTPDSFFAGSRASKVDEAIDRALKMYAAGADIVDIGGESSRPGADPVPVEEEIARVVPVIVELKRKEPELFISVDTYHVETAEASLEAGADIINDITGLRDNRMLELASQYGSAVVIMHMKGSPKTMQDSPYYENVVDEVNSFLLDRVRTAIGKGLDPLSIVLDPGIGFGKRFEDNIELLKSVDIFKASGFPVLIGHSRKSFIGKILDLPPEGRLEGTLAVTAFCYLKGVDILRVHDVEENVRLLKTLKWLK</sequence>
<gene>
    <name evidence="10" type="ORF">IX53_09780</name>
</gene>
<name>A0A0G2ZEU6_9BACT</name>
<evidence type="ECO:0000313" key="11">
    <source>
        <dbReference type="Proteomes" id="UP000035159"/>
    </source>
</evidence>
<dbReference type="CDD" id="cd00739">
    <property type="entry name" value="DHPS"/>
    <property type="match status" value="1"/>
</dbReference>